<dbReference type="PATRIC" id="fig|68223.7.peg.8339"/>
<dbReference type="AlphaFoldDB" id="A0A0F4J9Y7"/>
<dbReference type="Proteomes" id="UP000033551">
    <property type="component" value="Unassembled WGS sequence"/>
</dbReference>
<dbReference type="RefSeq" id="WP_045948665.1">
    <property type="nucleotide sequence ID" value="NZ_JZWV01000511.1"/>
</dbReference>
<keyword evidence="3" id="KW-1185">Reference proteome</keyword>
<feature type="domain" description="ApeI dehydratase-like" evidence="1">
    <location>
        <begin position="35"/>
        <end position="114"/>
    </location>
</feature>
<dbReference type="EMBL" id="JZWV01000511">
    <property type="protein sequence ID" value="KJY31182.1"/>
    <property type="molecule type" value="Genomic_DNA"/>
</dbReference>
<evidence type="ECO:0000259" key="1">
    <source>
        <dbReference type="Pfam" id="PF22818"/>
    </source>
</evidence>
<dbReference type="InterPro" id="IPR029069">
    <property type="entry name" value="HotDog_dom_sf"/>
</dbReference>
<reference evidence="2 3" key="1">
    <citation type="submission" date="2015-02" db="EMBL/GenBank/DDBJ databases">
        <authorList>
            <person name="Ju K.-S."/>
            <person name="Doroghazi J.R."/>
            <person name="Metcalf W."/>
        </authorList>
    </citation>
    <scope>NUCLEOTIDE SEQUENCE [LARGE SCALE GENOMIC DNA]</scope>
    <source>
        <strain evidence="2 3">NRRL ISP-5550</strain>
    </source>
</reference>
<accession>A0A0F4J9Y7</accession>
<proteinExistence type="predicted"/>
<dbReference type="OrthoDB" id="9787658at2"/>
<sequence>MAAPAAGPVRAVPAAGPVRAVPLLDRDGADGAPRTTVRIDADERVFPGHYPGFPIFPGVCVVELVHRSALATAPAPGARVTLRAVESTRFLSPVFPGDRLTVELKWTRREGHWRCEAVAATDRGRAATVRLRFTEGSTPC</sequence>
<name>A0A0F4J9Y7_9ACTN</name>
<evidence type="ECO:0000313" key="2">
    <source>
        <dbReference type="EMBL" id="KJY31182.1"/>
    </source>
</evidence>
<organism evidence="2 3">
    <name type="scientific">Streptomyces katrae</name>
    <dbReference type="NCBI Taxonomy" id="68223"/>
    <lineage>
        <taxon>Bacteria</taxon>
        <taxon>Bacillati</taxon>
        <taxon>Actinomycetota</taxon>
        <taxon>Actinomycetes</taxon>
        <taxon>Kitasatosporales</taxon>
        <taxon>Streptomycetaceae</taxon>
        <taxon>Streptomyces</taxon>
    </lineage>
</organism>
<comment type="caution">
    <text evidence="2">The sequence shown here is derived from an EMBL/GenBank/DDBJ whole genome shotgun (WGS) entry which is preliminary data.</text>
</comment>
<dbReference type="Pfam" id="PF22818">
    <property type="entry name" value="ApeI-like"/>
    <property type="match status" value="1"/>
</dbReference>
<dbReference type="InterPro" id="IPR054545">
    <property type="entry name" value="ApeI-like"/>
</dbReference>
<evidence type="ECO:0000313" key="3">
    <source>
        <dbReference type="Proteomes" id="UP000033551"/>
    </source>
</evidence>
<gene>
    <name evidence="2" type="ORF">VR44_18650</name>
</gene>
<dbReference type="SUPFAM" id="SSF54637">
    <property type="entry name" value="Thioesterase/thiol ester dehydrase-isomerase"/>
    <property type="match status" value="1"/>
</dbReference>
<dbReference type="Gene3D" id="3.10.129.10">
    <property type="entry name" value="Hotdog Thioesterase"/>
    <property type="match status" value="1"/>
</dbReference>
<protein>
    <submittedName>
        <fullName evidence="2">Dehydratase</fullName>
    </submittedName>
</protein>